<dbReference type="InterPro" id="IPR036388">
    <property type="entry name" value="WH-like_DNA-bd_sf"/>
</dbReference>
<reference evidence="6 7" key="1">
    <citation type="journal article" date="2018" name="Int. J. Syst. Evol. Microbiol.">
        <title>Rubneribacter badeniensis gen. nov., sp. nov. and Enteroscipio rubneri gen. nov., sp. nov., new members of the Eggerthellaceae isolated from human faeces.</title>
        <authorList>
            <person name="Danylec N."/>
            <person name="Gobl A."/>
            <person name="Stoll D.A."/>
            <person name="Hetzer B."/>
            <person name="Kulling S.E."/>
            <person name="Huch M."/>
        </authorList>
    </citation>
    <scope>NUCLEOTIDE SEQUENCE [LARGE SCALE GENOMIC DNA]</scope>
    <source>
        <strain evidence="6 7">ResAG-85</strain>
    </source>
</reference>
<dbReference type="Gene3D" id="1.10.10.10">
    <property type="entry name" value="Winged helix-like DNA-binding domain superfamily/Winged helix DNA-binding domain"/>
    <property type="match status" value="1"/>
</dbReference>
<dbReference type="PANTHER" id="PTHR30346">
    <property type="entry name" value="TRANSCRIPTIONAL DUAL REGULATOR HCAR-RELATED"/>
    <property type="match status" value="1"/>
</dbReference>
<evidence type="ECO:0000256" key="2">
    <source>
        <dbReference type="ARBA" id="ARBA00023015"/>
    </source>
</evidence>
<dbReference type="Proteomes" id="UP000236488">
    <property type="component" value="Unassembled WGS sequence"/>
</dbReference>
<dbReference type="AlphaFoldDB" id="A0A2K2U3Q6"/>
<dbReference type="EMBL" id="PPEL01000065">
    <property type="protein sequence ID" value="PNV64820.1"/>
    <property type="molecule type" value="Genomic_DNA"/>
</dbReference>
<keyword evidence="2" id="KW-0805">Transcription regulation</keyword>
<evidence type="ECO:0000313" key="6">
    <source>
        <dbReference type="EMBL" id="PNV64820.1"/>
    </source>
</evidence>
<protein>
    <recommendedName>
        <fullName evidence="5">HTH lysR-type domain-containing protein</fullName>
    </recommendedName>
</protein>
<comment type="similarity">
    <text evidence="1">Belongs to the LysR transcriptional regulatory family.</text>
</comment>
<keyword evidence="7" id="KW-1185">Reference proteome</keyword>
<dbReference type="Pfam" id="PF00126">
    <property type="entry name" value="HTH_1"/>
    <property type="match status" value="1"/>
</dbReference>
<sequence length="300" mass="34089">MDLLREFVTLSKCQSFSSAARELHLTQPVVSTHIKSMEKELGFLLVDRRRGVRLTEAGRRFLVEAQEILFAYDRAVEECRTLARESSSVRVRTTGRMPFLEKALCQIKHIPFTMVEIPVEAYAPFEDLRKGVVDICNCYAFDYDPDIVQRASAFGVRAVKVDDARLCLAMMKSNPLAGRGKLSRRDLRGATVMIPCAKWFDFAKAEVSHVLERDGSLGLKYWMNPLASPSEYRFMDLGSAVYLFARNVDDSSPYFFDRDDVLIVDELDGDPLMIDEMIAYLEDNPNSCVHEFVAALEKVD</sequence>
<gene>
    <name evidence="6" type="ORF">C2L80_09860</name>
</gene>
<evidence type="ECO:0000256" key="4">
    <source>
        <dbReference type="ARBA" id="ARBA00023163"/>
    </source>
</evidence>
<dbReference type="GO" id="GO:0003677">
    <property type="term" value="F:DNA binding"/>
    <property type="evidence" value="ECO:0007669"/>
    <property type="project" value="UniProtKB-KW"/>
</dbReference>
<dbReference type="SUPFAM" id="SSF46785">
    <property type="entry name" value="Winged helix' DNA-binding domain"/>
    <property type="match status" value="1"/>
</dbReference>
<dbReference type="PRINTS" id="PR00039">
    <property type="entry name" value="HTHLYSR"/>
</dbReference>
<keyword evidence="3" id="KW-0238">DNA-binding</keyword>
<evidence type="ECO:0000259" key="5">
    <source>
        <dbReference type="PROSITE" id="PS50931"/>
    </source>
</evidence>
<dbReference type="GO" id="GO:0032993">
    <property type="term" value="C:protein-DNA complex"/>
    <property type="evidence" value="ECO:0007669"/>
    <property type="project" value="TreeGrafter"/>
</dbReference>
<comment type="caution">
    <text evidence="6">The sequence shown here is derived from an EMBL/GenBank/DDBJ whole genome shotgun (WGS) entry which is preliminary data.</text>
</comment>
<evidence type="ECO:0000256" key="1">
    <source>
        <dbReference type="ARBA" id="ARBA00009437"/>
    </source>
</evidence>
<dbReference type="RefSeq" id="WP_103263124.1">
    <property type="nucleotide sequence ID" value="NZ_PPEL01000065.1"/>
</dbReference>
<evidence type="ECO:0000313" key="7">
    <source>
        <dbReference type="Proteomes" id="UP000236488"/>
    </source>
</evidence>
<feature type="domain" description="HTH lysR-type" evidence="5">
    <location>
        <begin position="1"/>
        <end position="55"/>
    </location>
</feature>
<dbReference type="PROSITE" id="PS50931">
    <property type="entry name" value="HTH_LYSR"/>
    <property type="match status" value="1"/>
</dbReference>
<dbReference type="InterPro" id="IPR000847">
    <property type="entry name" value="LysR_HTH_N"/>
</dbReference>
<dbReference type="GO" id="GO:0003700">
    <property type="term" value="F:DNA-binding transcription factor activity"/>
    <property type="evidence" value="ECO:0007669"/>
    <property type="project" value="InterPro"/>
</dbReference>
<dbReference type="InterPro" id="IPR036390">
    <property type="entry name" value="WH_DNA-bd_sf"/>
</dbReference>
<evidence type="ECO:0000256" key="3">
    <source>
        <dbReference type="ARBA" id="ARBA00023125"/>
    </source>
</evidence>
<dbReference type="PANTHER" id="PTHR30346:SF0">
    <property type="entry name" value="HCA OPERON TRANSCRIPTIONAL ACTIVATOR HCAR"/>
    <property type="match status" value="1"/>
</dbReference>
<accession>A0A2K2U3Q6</accession>
<dbReference type="FunFam" id="1.10.10.10:FF:000001">
    <property type="entry name" value="LysR family transcriptional regulator"/>
    <property type="match status" value="1"/>
</dbReference>
<keyword evidence="4" id="KW-0804">Transcription</keyword>
<proteinExistence type="inferred from homology"/>
<name>A0A2K2U3Q6_9ACTN</name>
<organism evidence="6 7">
    <name type="scientific">Rubneribacter badeniensis</name>
    <dbReference type="NCBI Taxonomy" id="2070688"/>
    <lineage>
        <taxon>Bacteria</taxon>
        <taxon>Bacillati</taxon>
        <taxon>Actinomycetota</taxon>
        <taxon>Coriobacteriia</taxon>
        <taxon>Eggerthellales</taxon>
        <taxon>Eggerthellaceae</taxon>
        <taxon>Rubneribacter</taxon>
    </lineage>
</organism>